<sequence length="86" mass="9751">NQLGSQASRVVTWSVWPHNYGTALHAWPHLHISECSPRVVCRGAILAGRIGTSQDKQEAPFWPSYGKATQETHIRSLWCELPRCKR</sequence>
<dbReference type="AlphaFoldDB" id="A0A024RV39"/>
<organism evidence="1 2">
    <name type="scientific">Hypocrea jecorina (strain ATCC 56765 / BCRC 32924 / NRRL 11460 / Rut C-30)</name>
    <name type="common">Trichoderma reesei</name>
    <dbReference type="NCBI Taxonomy" id="1344414"/>
    <lineage>
        <taxon>Eukaryota</taxon>
        <taxon>Fungi</taxon>
        <taxon>Dikarya</taxon>
        <taxon>Ascomycota</taxon>
        <taxon>Pezizomycotina</taxon>
        <taxon>Sordariomycetes</taxon>
        <taxon>Hypocreomycetidae</taxon>
        <taxon>Hypocreales</taxon>
        <taxon>Hypocreaceae</taxon>
        <taxon>Trichoderma</taxon>
    </lineage>
</organism>
<dbReference type="EMBL" id="KI911179">
    <property type="protein sequence ID" value="ETR97029.1"/>
    <property type="molecule type" value="Genomic_DNA"/>
</dbReference>
<evidence type="ECO:0000313" key="2">
    <source>
        <dbReference type="Proteomes" id="UP000024376"/>
    </source>
</evidence>
<dbReference type="Proteomes" id="UP000024376">
    <property type="component" value="Unassembled WGS sequence"/>
</dbReference>
<accession>A0A024RV39</accession>
<dbReference type="KEGG" id="trr:M419DRAFT_125429"/>
<dbReference type="HOGENOM" id="CLU_2504107_0_0_1"/>
<reference evidence="2" key="1">
    <citation type="journal article" date="2013" name="Ind. Biotechnol.">
        <title>Comparative genomics analysis of Trichoderma reesei strains.</title>
        <authorList>
            <person name="Koike H."/>
            <person name="Aerts A."/>
            <person name="LaButti K."/>
            <person name="Grigoriev I.V."/>
            <person name="Baker S.E."/>
        </authorList>
    </citation>
    <scope>NUCLEOTIDE SEQUENCE [LARGE SCALE GENOMIC DNA]</scope>
    <source>
        <strain evidence="2">ATCC 56765 / BCRC 32924 / NRRL 11460 / Rut C-30</strain>
    </source>
</reference>
<name>A0A024RV39_HYPJR</name>
<protein>
    <submittedName>
        <fullName evidence="1">Uncharacterized protein</fullName>
    </submittedName>
</protein>
<proteinExistence type="predicted"/>
<feature type="non-terminal residue" evidence="1">
    <location>
        <position position="1"/>
    </location>
</feature>
<evidence type="ECO:0000313" key="1">
    <source>
        <dbReference type="EMBL" id="ETR97029.1"/>
    </source>
</evidence>
<gene>
    <name evidence="1" type="ORF">M419DRAFT_125429</name>
</gene>